<dbReference type="RefSeq" id="WP_381215138.1">
    <property type="nucleotide sequence ID" value="NZ_JBHSPC010000071.1"/>
</dbReference>
<feature type="domain" description="Transposase IS701-like DDE" evidence="2">
    <location>
        <begin position="34"/>
        <end position="253"/>
    </location>
</feature>
<dbReference type="PANTHER" id="PTHR33627">
    <property type="entry name" value="TRANSPOSASE"/>
    <property type="match status" value="1"/>
</dbReference>
<dbReference type="PANTHER" id="PTHR33627:SF1">
    <property type="entry name" value="TRANSPOSASE"/>
    <property type="match status" value="1"/>
</dbReference>
<evidence type="ECO:0000313" key="4">
    <source>
        <dbReference type="Proteomes" id="UP001596183"/>
    </source>
</evidence>
<dbReference type="InterPro" id="IPR039365">
    <property type="entry name" value="IS701-like"/>
</dbReference>
<evidence type="ECO:0000313" key="3">
    <source>
        <dbReference type="EMBL" id="MFC5672707.1"/>
    </source>
</evidence>
<feature type="region of interest" description="Disordered" evidence="1">
    <location>
        <begin position="401"/>
        <end position="446"/>
    </location>
</feature>
<dbReference type="Pfam" id="PF13546">
    <property type="entry name" value="DDE_5"/>
    <property type="match status" value="1"/>
</dbReference>
<sequence length="446" mass="49109">MQVKLLDVPLDVTDLERAEEVGDQLELLLLEVGGCFPRADLRRRAAACARGLLAPLSRKNGWQLAEYGGDAEPWGQQHLLDRARWEADELRDFVRRYVVASLEDGGSGPGPGGAGVLVVDETGFAKKGRASAGVARQFTGTLGGVFPCQVGVMAAWATSRGQALIDRELYLPKEWTGDRARCRAAHIPDHVAFATKPRLAEKMIARIVPDLPAGRVWVTADEVYGRDGAFRAFLEERQLPYVVNVPSDQTVLPRPGWRHLARLIERVAGQEDWVQLSAGPSQLESRWWQWWVRRIPDPEALIGTGGQDRARWVIARRRPGEEDPSKRDYYLAWGPEQTTVEELVQVPGARWRVEEGIKLAKSAAGMADYEVRSWHGWYRHITLAQLAAAFLAAQAAAAANEHDGSPGADSDPLAVLARLAEPAAQRGGPPRPHQQQQSRPGSPDGL</sequence>
<gene>
    <name evidence="3" type="ORF">ACFP2V_22100</name>
</gene>
<keyword evidence="4" id="KW-1185">Reference proteome</keyword>
<organism evidence="3 4">
    <name type="scientific">Streptomyces incanus</name>
    <dbReference type="NCBI Taxonomy" id="887453"/>
    <lineage>
        <taxon>Bacteria</taxon>
        <taxon>Bacillati</taxon>
        <taxon>Actinomycetota</taxon>
        <taxon>Actinomycetes</taxon>
        <taxon>Kitasatosporales</taxon>
        <taxon>Streptomycetaceae</taxon>
        <taxon>Streptomyces</taxon>
    </lineage>
</organism>
<feature type="compositionally biased region" description="Low complexity" evidence="1">
    <location>
        <begin position="425"/>
        <end position="446"/>
    </location>
</feature>
<dbReference type="NCBIfam" id="NF033540">
    <property type="entry name" value="transpos_IS701"/>
    <property type="match status" value="1"/>
</dbReference>
<accession>A0ABW0XSQ6</accession>
<dbReference type="SUPFAM" id="SSF53098">
    <property type="entry name" value="Ribonuclease H-like"/>
    <property type="match status" value="1"/>
</dbReference>
<reference evidence="4" key="1">
    <citation type="journal article" date="2019" name="Int. J. Syst. Evol. Microbiol.">
        <title>The Global Catalogue of Microorganisms (GCM) 10K type strain sequencing project: providing services to taxonomists for standard genome sequencing and annotation.</title>
        <authorList>
            <consortium name="The Broad Institute Genomics Platform"/>
            <consortium name="The Broad Institute Genome Sequencing Center for Infectious Disease"/>
            <person name="Wu L."/>
            <person name="Ma J."/>
        </authorList>
    </citation>
    <scope>NUCLEOTIDE SEQUENCE [LARGE SCALE GENOMIC DNA]</scope>
    <source>
        <strain evidence="4">JCM 13852</strain>
    </source>
</reference>
<evidence type="ECO:0000259" key="2">
    <source>
        <dbReference type="Pfam" id="PF13546"/>
    </source>
</evidence>
<dbReference type="InterPro" id="IPR038721">
    <property type="entry name" value="IS701-like_DDE_dom"/>
</dbReference>
<protein>
    <submittedName>
        <fullName evidence="3">IS701 family transposase</fullName>
    </submittedName>
</protein>
<dbReference type="Proteomes" id="UP001596183">
    <property type="component" value="Unassembled WGS sequence"/>
</dbReference>
<dbReference type="EMBL" id="JBHSPC010000071">
    <property type="protein sequence ID" value="MFC5672707.1"/>
    <property type="molecule type" value="Genomic_DNA"/>
</dbReference>
<comment type="caution">
    <text evidence="3">The sequence shown here is derived from an EMBL/GenBank/DDBJ whole genome shotgun (WGS) entry which is preliminary data.</text>
</comment>
<dbReference type="InterPro" id="IPR012337">
    <property type="entry name" value="RNaseH-like_sf"/>
</dbReference>
<proteinExistence type="predicted"/>
<evidence type="ECO:0000256" key="1">
    <source>
        <dbReference type="SAM" id="MobiDB-lite"/>
    </source>
</evidence>
<name>A0ABW0XSQ6_9ACTN</name>